<keyword evidence="2" id="KW-0805">Transcription regulation</keyword>
<protein>
    <submittedName>
        <fullName evidence="8">RNA polymerase sigma-70 factor, ECF subfamily</fullName>
    </submittedName>
</protein>
<dbReference type="SUPFAM" id="SSF88659">
    <property type="entry name" value="Sigma3 and sigma4 domains of RNA polymerase sigma factors"/>
    <property type="match status" value="1"/>
</dbReference>
<dbReference type="CDD" id="cd06171">
    <property type="entry name" value="Sigma70_r4"/>
    <property type="match status" value="1"/>
</dbReference>
<dbReference type="GO" id="GO:0006352">
    <property type="term" value="P:DNA-templated transcription initiation"/>
    <property type="evidence" value="ECO:0007669"/>
    <property type="project" value="InterPro"/>
</dbReference>
<dbReference type="Proteomes" id="UP000050502">
    <property type="component" value="Unassembled WGS sequence"/>
</dbReference>
<dbReference type="Gene3D" id="1.10.10.10">
    <property type="entry name" value="Winged helix-like DNA-binding domain superfamily/Winged helix DNA-binding domain"/>
    <property type="match status" value="1"/>
</dbReference>
<dbReference type="InterPro" id="IPR039425">
    <property type="entry name" value="RNA_pol_sigma-70-like"/>
</dbReference>
<dbReference type="GO" id="GO:0016987">
    <property type="term" value="F:sigma factor activity"/>
    <property type="evidence" value="ECO:0007669"/>
    <property type="project" value="UniProtKB-KW"/>
</dbReference>
<feature type="domain" description="RNA polymerase sigma-70 region 2" evidence="6">
    <location>
        <begin position="24"/>
        <end position="90"/>
    </location>
</feature>
<keyword evidence="5" id="KW-0804">Transcription</keyword>
<dbReference type="Gene3D" id="1.10.1740.10">
    <property type="match status" value="1"/>
</dbReference>
<sequence>MSAKSETDLVQALRAGDQSACDELVRRYYDTVYRVALHLTGQPDAAEDVLQETFISACQAAQSFRNDARLSTWLYRIARNRGLQWQRSQRETVPLETDEDDEQAFNSVIADMRHIPDQALLSQELFDVVDRAILALPETLRQAFLLREFEGLSTKEAAEALGISQSALKVRLHRARQQIQETVRRYLEEADPS</sequence>
<dbReference type="EMBL" id="LGKN01000005">
    <property type="protein sequence ID" value="KPL87932.1"/>
    <property type="molecule type" value="Genomic_DNA"/>
</dbReference>
<evidence type="ECO:0000313" key="9">
    <source>
        <dbReference type="EMBL" id="KPL87932.1"/>
    </source>
</evidence>
<evidence type="ECO:0000313" key="11">
    <source>
        <dbReference type="Proteomes" id="UP000050502"/>
    </source>
</evidence>
<evidence type="ECO:0000256" key="5">
    <source>
        <dbReference type="ARBA" id="ARBA00023163"/>
    </source>
</evidence>
<comment type="similarity">
    <text evidence="1">Belongs to the sigma-70 factor family. ECF subfamily.</text>
</comment>
<keyword evidence="3" id="KW-0731">Sigma factor</keyword>
<dbReference type="STRING" id="872965.SE16_10415"/>
<name>A0A0M8K6J7_9CHLR</name>
<evidence type="ECO:0000256" key="4">
    <source>
        <dbReference type="ARBA" id="ARBA00023125"/>
    </source>
</evidence>
<dbReference type="InterPro" id="IPR036388">
    <property type="entry name" value="WH-like_DNA-bd_sf"/>
</dbReference>
<dbReference type="AlphaFoldDB" id="A0A0M8K6J7"/>
<reference evidence="8 10" key="1">
    <citation type="journal article" date="2015" name="Genome Announc.">
        <title>Draft Genome Sequence of a Heterotrophic Facultative Anaerobic Thermophilic Bacterium, Ardenticatena maritima Strain 110ST.</title>
        <authorList>
            <person name="Kawaichi S."/>
            <person name="Yoshida T."/>
            <person name="Sako Y."/>
            <person name="Nakamura R."/>
        </authorList>
    </citation>
    <scope>NUCLEOTIDE SEQUENCE [LARGE SCALE GENOMIC DNA]</scope>
    <source>
        <strain evidence="8 10">110S</strain>
    </source>
</reference>
<evidence type="ECO:0000256" key="2">
    <source>
        <dbReference type="ARBA" id="ARBA00023015"/>
    </source>
</evidence>
<dbReference type="PANTHER" id="PTHR43133:SF8">
    <property type="entry name" value="RNA POLYMERASE SIGMA FACTOR HI_1459-RELATED"/>
    <property type="match status" value="1"/>
</dbReference>
<dbReference type="InParanoid" id="A0A0M8K6J7"/>
<keyword evidence="4" id="KW-0238">DNA-binding</keyword>
<proteinExistence type="inferred from homology"/>
<evidence type="ECO:0000313" key="10">
    <source>
        <dbReference type="Proteomes" id="UP000037784"/>
    </source>
</evidence>
<dbReference type="Pfam" id="PF04542">
    <property type="entry name" value="Sigma70_r2"/>
    <property type="match status" value="1"/>
</dbReference>
<accession>A0A0M8K6J7</accession>
<evidence type="ECO:0000256" key="1">
    <source>
        <dbReference type="ARBA" id="ARBA00010641"/>
    </source>
</evidence>
<evidence type="ECO:0000259" key="7">
    <source>
        <dbReference type="Pfam" id="PF08281"/>
    </source>
</evidence>
<dbReference type="EMBL" id="BBZA01000015">
    <property type="protein sequence ID" value="GAP61821.1"/>
    <property type="molecule type" value="Genomic_DNA"/>
</dbReference>
<dbReference type="OrthoDB" id="9780326at2"/>
<evidence type="ECO:0000259" key="6">
    <source>
        <dbReference type="Pfam" id="PF04542"/>
    </source>
</evidence>
<reference evidence="9 11" key="2">
    <citation type="submission" date="2015-07" db="EMBL/GenBank/DDBJ databases">
        <title>Whole genome sequence of Ardenticatena maritima DSM 23922.</title>
        <authorList>
            <person name="Hemp J."/>
            <person name="Ward L.M."/>
            <person name="Pace L.A."/>
            <person name="Fischer W.W."/>
        </authorList>
    </citation>
    <scope>NUCLEOTIDE SEQUENCE [LARGE SCALE GENOMIC DNA]</scope>
    <source>
        <strain evidence="9 11">110S</strain>
    </source>
</reference>
<dbReference type="InterPro" id="IPR014284">
    <property type="entry name" value="RNA_pol_sigma-70_dom"/>
</dbReference>
<dbReference type="Proteomes" id="UP000037784">
    <property type="component" value="Unassembled WGS sequence"/>
</dbReference>
<dbReference type="NCBIfam" id="TIGR02937">
    <property type="entry name" value="sigma70-ECF"/>
    <property type="match status" value="1"/>
</dbReference>
<dbReference type="RefSeq" id="WP_054491764.1">
    <property type="nucleotide sequence ID" value="NZ_BBZA01000015.1"/>
</dbReference>
<organism evidence="8 10">
    <name type="scientific">Ardenticatena maritima</name>
    <dbReference type="NCBI Taxonomy" id="872965"/>
    <lineage>
        <taxon>Bacteria</taxon>
        <taxon>Bacillati</taxon>
        <taxon>Chloroflexota</taxon>
        <taxon>Ardenticatenia</taxon>
        <taxon>Ardenticatenales</taxon>
        <taxon>Ardenticatenaceae</taxon>
        <taxon>Ardenticatena</taxon>
    </lineage>
</organism>
<feature type="domain" description="RNA polymerase sigma factor 70 region 4 type 2" evidence="7">
    <location>
        <begin position="129"/>
        <end position="178"/>
    </location>
</feature>
<dbReference type="InterPro" id="IPR013325">
    <property type="entry name" value="RNA_pol_sigma_r2"/>
</dbReference>
<dbReference type="PANTHER" id="PTHR43133">
    <property type="entry name" value="RNA POLYMERASE ECF-TYPE SIGMA FACTO"/>
    <property type="match status" value="1"/>
</dbReference>
<reference evidence="10" key="3">
    <citation type="submission" date="2015-08" db="EMBL/GenBank/DDBJ databases">
        <title>Draft Genome Sequence of a Heterotrophic Facultative Anaerobic Bacterium Ardenticatena maritima Strain 110S.</title>
        <authorList>
            <person name="Kawaichi S."/>
            <person name="Yoshida T."/>
            <person name="Sako Y."/>
            <person name="Nakamura R."/>
        </authorList>
    </citation>
    <scope>NUCLEOTIDE SEQUENCE [LARGE SCALE GENOMIC DNA]</scope>
    <source>
        <strain evidence="10">110S</strain>
    </source>
</reference>
<keyword evidence="10" id="KW-1185">Reference proteome</keyword>
<dbReference type="PATRIC" id="fig|872965.6.peg.2135"/>
<dbReference type="GO" id="GO:0003677">
    <property type="term" value="F:DNA binding"/>
    <property type="evidence" value="ECO:0007669"/>
    <property type="project" value="UniProtKB-KW"/>
</dbReference>
<dbReference type="InterPro" id="IPR013324">
    <property type="entry name" value="RNA_pol_sigma_r3/r4-like"/>
</dbReference>
<dbReference type="InterPro" id="IPR013249">
    <property type="entry name" value="RNA_pol_sigma70_r4_t2"/>
</dbReference>
<dbReference type="SUPFAM" id="SSF88946">
    <property type="entry name" value="Sigma2 domain of RNA polymerase sigma factors"/>
    <property type="match status" value="1"/>
</dbReference>
<evidence type="ECO:0000313" key="8">
    <source>
        <dbReference type="EMBL" id="GAP61821.1"/>
    </source>
</evidence>
<comment type="caution">
    <text evidence="8">The sequence shown here is derived from an EMBL/GenBank/DDBJ whole genome shotgun (WGS) entry which is preliminary data.</text>
</comment>
<gene>
    <name evidence="8" type="ORF">ARMA_0244</name>
    <name evidence="9" type="ORF">SE16_10415</name>
</gene>
<evidence type="ECO:0000256" key="3">
    <source>
        <dbReference type="ARBA" id="ARBA00023082"/>
    </source>
</evidence>
<dbReference type="Pfam" id="PF08281">
    <property type="entry name" value="Sigma70_r4_2"/>
    <property type="match status" value="1"/>
</dbReference>
<dbReference type="InterPro" id="IPR007627">
    <property type="entry name" value="RNA_pol_sigma70_r2"/>
</dbReference>